<reference evidence="2 3" key="1">
    <citation type="submission" date="2020-08" db="EMBL/GenBank/DDBJ databases">
        <title>Genomic Encyclopedia of Type Strains, Phase IV (KMG-IV): sequencing the most valuable type-strain genomes for metagenomic binning, comparative biology and taxonomic classification.</title>
        <authorList>
            <person name="Goeker M."/>
        </authorList>
    </citation>
    <scope>NUCLEOTIDE SEQUENCE [LARGE SCALE GENOMIC DNA]</scope>
    <source>
        <strain evidence="2 3">DSM 24661</strain>
    </source>
</reference>
<accession>A0A840UTK4</accession>
<dbReference type="AlphaFoldDB" id="A0A840UTK4"/>
<evidence type="ECO:0000256" key="1">
    <source>
        <dbReference type="SAM" id="Phobius"/>
    </source>
</evidence>
<gene>
    <name evidence="2" type="ORF">HNR32_001441</name>
</gene>
<dbReference type="EMBL" id="JACHFH010000015">
    <property type="protein sequence ID" value="MBB5336293.1"/>
    <property type="molecule type" value="Genomic_DNA"/>
</dbReference>
<protein>
    <submittedName>
        <fullName evidence="2">Putative lipoprotein NlpE involved in copper resistance</fullName>
    </submittedName>
</protein>
<name>A0A840UTK4_9FIRM</name>
<evidence type="ECO:0000313" key="3">
    <source>
        <dbReference type="Proteomes" id="UP000559117"/>
    </source>
</evidence>
<comment type="caution">
    <text evidence="2">The sequence shown here is derived from an EMBL/GenBank/DDBJ whole genome shotgun (WGS) entry which is preliminary data.</text>
</comment>
<keyword evidence="1" id="KW-1133">Transmembrane helix</keyword>
<proteinExistence type="predicted"/>
<evidence type="ECO:0000313" key="2">
    <source>
        <dbReference type="EMBL" id="MBB5336293.1"/>
    </source>
</evidence>
<keyword evidence="1" id="KW-0812">Transmembrane</keyword>
<keyword evidence="2" id="KW-0449">Lipoprotein</keyword>
<dbReference type="Proteomes" id="UP000559117">
    <property type="component" value="Unassembled WGS sequence"/>
</dbReference>
<keyword evidence="3" id="KW-1185">Reference proteome</keyword>
<dbReference type="RefSeq" id="WP_183861110.1">
    <property type="nucleotide sequence ID" value="NZ_JACHFH010000015.1"/>
</dbReference>
<keyword evidence="1" id="KW-0472">Membrane</keyword>
<organism evidence="2 3">
    <name type="scientific">Pectinatus brassicae</name>
    <dbReference type="NCBI Taxonomy" id="862415"/>
    <lineage>
        <taxon>Bacteria</taxon>
        <taxon>Bacillati</taxon>
        <taxon>Bacillota</taxon>
        <taxon>Negativicutes</taxon>
        <taxon>Selenomonadales</taxon>
        <taxon>Selenomonadaceae</taxon>
        <taxon>Pectinatus</taxon>
    </lineage>
</organism>
<sequence length="139" mass="15826">MLKKTKITTKILIIILITAVSALASIGLISYNEISKMAQYTQQASSELGNISANESRQALEQQAKKYLLKMADMQAENINYNFDNIAAKVDSMAQYMEKIYANADAFAGHFLCPYLTRYKRERPAKNICWRLMSLKPLY</sequence>
<feature type="transmembrane region" description="Helical" evidence="1">
    <location>
        <begin position="12"/>
        <end position="31"/>
    </location>
</feature>